<sequence length="248" mass="29040">MKKIVILIVLIISGTLLKASNDKVIYVDDHIPDSFHQVIKRAIDRYEFFFGLVSDTFGIKVDDLPRNILAKTDIKNIISIDRNFLKRVSIIEFYDCIKHELYHTNTSQHKYFDSIYIRYDSVQFIGSYGLTLILVSKERRVLLEQLNEGCAEVCMFYIDSVYRTSETKFYYAYATIVRSFITSGWINVHQIMEYNKNSDLLGFCNQILGRQASMEEINVLFGYFTELTSYQQIQVCINGIKYLRENKL</sequence>
<dbReference type="EMBL" id="MFUO01000004">
    <property type="protein sequence ID" value="OGI84268.1"/>
    <property type="molecule type" value="Genomic_DNA"/>
</dbReference>
<gene>
    <name evidence="1" type="ORF">A2903_00120</name>
</gene>
<dbReference type="Proteomes" id="UP000178184">
    <property type="component" value="Unassembled WGS sequence"/>
</dbReference>
<accession>A0A1F6WQV3</accession>
<organism evidence="1 2">
    <name type="scientific">Candidatus Nomurabacteria bacterium RIFCSPLOWO2_01_FULL_33_17</name>
    <dbReference type="NCBI Taxonomy" id="1801764"/>
    <lineage>
        <taxon>Bacteria</taxon>
        <taxon>Candidatus Nomuraibacteriota</taxon>
    </lineage>
</organism>
<evidence type="ECO:0000313" key="2">
    <source>
        <dbReference type="Proteomes" id="UP000178184"/>
    </source>
</evidence>
<dbReference type="AlphaFoldDB" id="A0A1F6WQV3"/>
<evidence type="ECO:0000313" key="1">
    <source>
        <dbReference type="EMBL" id="OGI84268.1"/>
    </source>
</evidence>
<protein>
    <submittedName>
        <fullName evidence="1">Uncharacterized protein</fullName>
    </submittedName>
</protein>
<comment type="caution">
    <text evidence="1">The sequence shown here is derived from an EMBL/GenBank/DDBJ whole genome shotgun (WGS) entry which is preliminary data.</text>
</comment>
<proteinExistence type="predicted"/>
<name>A0A1F6WQV3_9BACT</name>
<reference evidence="1 2" key="1">
    <citation type="journal article" date="2016" name="Nat. Commun.">
        <title>Thousands of microbial genomes shed light on interconnected biogeochemical processes in an aquifer system.</title>
        <authorList>
            <person name="Anantharaman K."/>
            <person name="Brown C.T."/>
            <person name="Hug L.A."/>
            <person name="Sharon I."/>
            <person name="Castelle C.J."/>
            <person name="Probst A.J."/>
            <person name="Thomas B.C."/>
            <person name="Singh A."/>
            <person name="Wilkins M.J."/>
            <person name="Karaoz U."/>
            <person name="Brodie E.L."/>
            <person name="Williams K.H."/>
            <person name="Hubbard S.S."/>
            <person name="Banfield J.F."/>
        </authorList>
    </citation>
    <scope>NUCLEOTIDE SEQUENCE [LARGE SCALE GENOMIC DNA]</scope>
</reference>